<accession>A0A0A2M533</accession>
<keyword evidence="2" id="KW-1185">Reference proteome</keyword>
<comment type="caution">
    <text evidence="1">The sequence shown here is derived from an EMBL/GenBank/DDBJ whole genome shotgun (WGS) entry which is preliminary data.</text>
</comment>
<reference evidence="1 2" key="1">
    <citation type="submission" date="2013-09" db="EMBL/GenBank/DDBJ databases">
        <authorList>
            <person name="Zeng Z."/>
            <person name="Chen C."/>
        </authorList>
    </citation>
    <scope>NUCLEOTIDE SEQUENCE [LARGE SCALE GENOMIC DNA]</scope>
    <source>
        <strain evidence="1 2">WB 3.3-2</strain>
    </source>
</reference>
<name>A0A0A2M533_9FLAO</name>
<dbReference type="Proteomes" id="UP000030152">
    <property type="component" value="Unassembled WGS sequence"/>
</dbReference>
<dbReference type="STRING" id="1121895.GCA_000378485_02314"/>
<organism evidence="1 2">
    <name type="scientific">Flavobacterium rivuli WB 3.3-2 = DSM 21788</name>
    <dbReference type="NCBI Taxonomy" id="1121895"/>
    <lineage>
        <taxon>Bacteria</taxon>
        <taxon>Pseudomonadati</taxon>
        <taxon>Bacteroidota</taxon>
        <taxon>Flavobacteriia</taxon>
        <taxon>Flavobacteriales</taxon>
        <taxon>Flavobacteriaceae</taxon>
        <taxon>Flavobacterium</taxon>
    </lineage>
</organism>
<evidence type="ECO:0000313" key="1">
    <source>
        <dbReference type="EMBL" id="KGO87394.1"/>
    </source>
</evidence>
<gene>
    <name evidence="1" type="ORF">Q765_06940</name>
</gene>
<dbReference type="AlphaFoldDB" id="A0A0A2M533"/>
<evidence type="ECO:0000313" key="2">
    <source>
        <dbReference type="Proteomes" id="UP000030152"/>
    </source>
</evidence>
<sequence length="271" mass="30637">MSNSIAKVYADSVKKNQKILYGVWEPGFPVKLGDFGIMNGNIFTQLGNISELEDLKDFEIKYRTDETKDEKTFISERGVTFNIKPQVAGTVEGVKGNASIDVNFSKEGSVFFNAAECVYEIIENKYELGKRLLEIHRKSKHIWKKEFVVVTDRVNTKRALILISTSSDFAISLEASAEVPVIDLSQASLGLKISFQKSSGYKFISEDGIIPLVGLSKIQSPFPWFTKEMKPFTARYSSQMVESIKDFKMLESVTNEDNELQFSQYTEDLID</sequence>
<dbReference type="EMBL" id="JRLX01000005">
    <property type="protein sequence ID" value="KGO87394.1"/>
    <property type="molecule type" value="Genomic_DNA"/>
</dbReference>
<protein>
    <submittedName>
        <fullName evidence="1">Uncharacterized protein</fullName>
    </submittedName>
</protein>
<proteinExistence type="predicted"/>
<dbReference type="RefSeq" id="WP_020213478.1">
    <property type="nucleotide sequence ID" value="NZ_JRLX01000005.1"/>
</dbReference>
<dbReference type="OrthoDB" id="677487at2"/>